<feature type="non-terminal residue" evidence="1">
    <location>
        <position position="1"/>
    </location>
</feature>
<feature type="non-terminal residue" evidence="1">
    <location>
        <position position="79"/>
    </location>
</feature>
<reference evidence="1" key="1">
    <citation type="submission" date="2014-12" db="EMBL/GenBank/DDBJ databases">
        <title>Insight into the proteome of Arion vulgaris.</title>
        <authorList>
            <person name="Aradska J."/>
            <person name="Bulat T."/>
            <person name="Smidak R."/>
            <person name="Sarate P."/>
            <person name="Gangsoo J."/>
            <person name="Sialana F."/>
            <person name="Bilban M."/>
            <person name="Lubec G."/>
        </authorList>
    </citation>
    <scope>NUCLEOTIDE SEQUENCE</scope>
    <source>
        <tissue evidence="1">Skin</tissue>
    </source>
</reference>
<evidence type="ECO:0000313" key="1">
    <source>
        <dbReference type="EMBL" id="CEK97725.1"/>
    </source>
</evidence>
<name>A0A0B7BZV1_9EUPU</name>
<protein>
    <submittedName>
        <fullName evidence="1">Uncharacterized protein</fullName>
    </submittedName>
</protein>
<dbReference type="EMBL" id="HACG01050860">
    <property type="protein sequence ID" value="CEK97725.1"/>
    <property type="molecule type" value="Transcribed_RNA"/>
</dbReference>
<organism evidence="1">
    <name type="scientific">Arion vulgaris</name>
    <dbReference type="NCBI Taxonomy" id="1028688"/>
    <lineage>
        <taxon>Eukaryota</taxon>
        <taxon>Metazoa</taxon>
        <taxon>Spiralia</taxon>
        <taxon>Lophotrochozoa</taxon>
        <taxon>Mollusca</taxon>
        <taxon>Gastropoda</taxon>
        <taxon>Heterobranchia</taxon>
        <taxon>Euthyneura</taxon>
        <taxon>Panpulmonata</taxon>
        <taxon>Eupulmonata</taxon>
        <taxon>Stylommatophora</taxon>
        <taxon>Helicina</taxon>
        <taxon>Arionoidea</taxon>
        <taxon>Arionidae</taxon>
        <taxon>Arion</taxon>
    </lineage>
</organism>
<dbReference type="AlphaFoldDB" id="A0A0B7BZV1"/>
<accession>A0A0B7BZV1</accession>
<proteinExistence type="predicted"/>
<sequence>TNTSSFKDEPTYIPQGYTRPVTKYVDTNGVEHRVIRRSASPNTNRRSFTEGLIVKDDSEINTGVGLKAAFSQKNLHHNY</sequence>
<gene>
    <name evidence="1" type="primary">ORF216707</name>
</gene>